<protein>
    <submittedName>
        <fullName evidence="2">Uncharacterized protein</fullName>
    </submittedName>
</protein>
<proteinExistence type="predicted"/>
<sequence length="154" mass="17424">MIQTKRKFLDRVPRCEGGDEKQMYDCAPRGPVMQQKPQADNWTMRTTCKINDRKQVKTSPPSEDQFCGQKPRGVNFDMCGWDEPECLCKSNKCSSAGGWSTTKGEQEEETENEAEVQPGRRAVRRRGDIIRSCSSPCDTTSGSEKCGRKRVTFC</sequence>
<reference evidence="2 3" key="1">
    <citation type="submission" date="2024-04" db="EMBL/GenBank/DDBJ databases">
        <authorList>
            <consortium name="Genoscope - CEA"/>
            <person name="William W."/>
        </authorList>
    </citation>
    <scope>NUCLEOTIDE SEQUENCE [LARGE SCALE GENOMIC DNA]</scope>
</reference>
<evidence type="ECO:0000256" key="1">
    <source>
        <dbReference type="SAM" id="MobiDB-lite"/>
    </source>
</evidence>
<feature type="compositionally biased region" description="Polar residues" evidence="1">
    <location>
        <begin position="93"/>
        <end position="103"/>
    </location>
</feature>
<dbReference type="EMBL" id="CAXITT010000334">
    <property type="protein sequence ID" value="CAL1539281.1"/>
    <property type="molecule type" value="Genomic_DNA"/>
</dbReference>
<evidence type="ECO:0000313" key="2">
    <source>
        <dbReference type="EMBL" id="CAL1539281.1"/>
    </source>
</evidence>
<comment type="caution">
    <text evidence="2">The sequence shown here is derived from an EMBL/GenBank/DDBJ whole genome shotgun (WGS) entry which is preliminary data.</text>
</comment>
<gene>
    <name evidence="2" type="ORF">GSLYS_00013100001</name>
</gene>
<dbReference type="Proteomes" id="UP001497497">
    <property type="component" value="Unassembled WGS sequence"/>
</dbReference>
<feature type="region of interest" description="Disordered" evidence="1">
    <location>
        <begin position="93"/>
        <end position="120"/>
    </location>
</feature>
<accession>A0AAV2I079</accession>
<organism evidence="2 3">
    <name type="scientific">Lymnaea stagnalis</name>
    <name type="common">Great pond snail</name>
    <name type="synonym">Helix stagnalis</name>
    <dbReference type="NCBI Taxonomy" id="6523"/>
    <lineage>
        <taxon>Eukaryota</taxon>
        <taxon>Metazoa</taxon>
        <taxon>Spiralia</taxon>
        <taxon>Lophotrochozoa</taxon>
        <taxon>Mollusca</taxon>
        <taxon>Gastropoda</taxon>
        <taxon>Heterobranchia</taxon>
        <taxon>Euthyneura</taxon>
        <taxon>Panpulmonata</taxon>
        <taxon>Hygrophila</taxon>
        <taxon>Lymnaeoidea</taxon>
        <taxon>Lymnaeidae</taxon>
        <taxon>Lymnaea</taxon>
    </lineage>
</organism>
<name>A0AAV2I079_LYMST</name>
<evidence type="ECO:0000313" key="3">
    <source>
        <dbReference type="Proteomes" id="UP001497497"/>
    </source>
</evidence>
<dbReference type="AlphaFoldDB" id="A0AAV2I079"/>
<keyword evidence="3" id="KW-1185">Reference proteome</keyword>